<dbReference type="AlphaFoldDB" id="A0AAN7YG07"/>
<feature type="compositionally biased region" description="Basic and acidic residues" evidence="1">
    <location>
        <begin position="31"/>
        <end position="40"/>
    </location>
</feature>
<dbReference type="Proteomes" id="UP001310890">
    <property type="component" value="Unassembled WGS sequence"/>
</dbReference>
<evidence type="ECO:0000313" key="3">
    <source>
        <dbReference type="Proteomes" id="UP001310890"/>
    </source>
</evidence>
<gene>
    <name evidence="2" type="ORF">LTR62_004606</name>
</gene>
<organism evidence="2 3">
    <name type="scientific">Meristemomyces frigidus</name>
    <dbReference type="NCBI Taxonomy" id="1508187"/>
    <lineage>
        <taxon>Eukaryota</taxon>
        <taxon>Fungi</taxon>
        <taxon>Dikarya</taxon>
        <taxon>Ascomycota</taxon>
        <taxon>Pezizomycotina</taxon>
        <taxon>Dothideomycetes</taxon>
        <taxon>Dothideomycetidae</taxon>
        <taxon>Mycosphaerellales</taxon>
        <taxon>Teratosphaeriaceae</taxon>
        <taxon>Meristemomyces</taxon>
    </lineage>
</organism>
<sequence>MSSANEHGQGVSHAKDSQLPRKAQEAVPSSVEHKVPDALHDTGSNQETGKVSHATGDSVVPKTLQEGLPEKVEKVVPNAIHDTSGAKFSDGSVGK</sequence>
<protein>
    <submittedName>
        <fullName evidence="2">Uncharacterized protein</fullName>
    </submittedName>
</protein>
<proteinExistence type="predicted"/>
<feature type="compositionally biased region" description="Basic and acidic residues" evidence="1">
    <location>
        <begin position="13"/>
        <end position="24"/>
    </location>
</feature>
<comment type="caution">
    <text evidence="2">The sequence shown here is derived from an EMBL/GenBank/DDBJ whole genome shotgun (WGS) entry which is preliminary data.</text>
</comment>
<accession>A0AAN7YG07</accession>
<reference evidence="2" key="1">
    <citation type="submission" date="2023-08" db="EMBL/GenBank/DDBJ databases">
        <title>Black Yeasts Isolated from many extreme environments.</title>
        <authorList>
            <person name="Coleine C."/>
            <person name="Stajich J.E."/>
            <person name="Selbmann L."/>
        </authorList>
    </citation>
    <scope>NUCLEOTIDE SEQUENCE</scope>
    <source>
        <strain evidence="2">CCFEE 5401</strain>
    </source>
</reference>
<name>A0AAN7YG07_9PEZI</name>
<evidence type="ECO:0000313" key="2">
    <source>
        <dbReference type="EMBL" id="KAK5111874.1"/>
    </source>
</evidence>
<evidence type="ECO:0000256" key="1">
    <source>
        <dbReference type="SAM" id="MobiDB-lite"/>
    </source>
</evidence>
<feature type="region of interest" description="Disordered" evidence="1">
    <location>
        <begin position="1"/>
        <end position="69"/>
    </location>
</feature>
<dbReference type="EMBL" id="JAVRRL010000035">
    <property type="protein sequence ID" value="KAK5111874.1"/>
    <property type="molecule type" value="Genomic_DNA"/>
</dbReference>